<comment type="caution">
    <text evidence="1">The sequence shown here is derived from an EMBL/GenBank/DDBJ whole genome shotgun (WGS) entry which is preliminary data.</text>
</comment>
<reference evidence="1" key="1">
    <citation type="journal article" date="2017" name="Nature">
        <title>The sunflower genome provides insights into oil metabolism, flowering and Asterid evolution.</title>
        <authorList>
            <person name="Badouin H."/>
            <person name="Gouzy J."/>
            <person name="Grassa C.J."/>
            <person name="Murat F."/>
            <person name="Staton S.E."/>
            <person name="Cottret L."/>
            <person name="Lelandais-Briere C."/>
            <person name="Owens G.L."/>
            <person name="Carrere S."/>
            <person name="Mayjonade B."/>
            <person name="Legrand L."/>
            <person name="Gill N."/>
            <person name="Kane N.C."/>
            <person name="Bowers J.E."/>
            <person name="Hubner S."/>
            <person name="Bellec A."/>
            <person name="Berard A."/>
            <person name="Berges H."/>
            <person name="Blanchet N."/>
            <person name="Boniface M.C."/>
            <person name="Brunel D."/>
            <person name="Catrice O."/>
            <person name="Chaidir N."/>
            <person name="Claudel C."/>
            <person name="Donnadieu C."/>
            <person name="Faraut T."/>
            <person name="Fievet G."/>
            <person name="Helmstetter N."/>
            <person name="King M."/>
            <person name="Knapp S.J."/>
            <person name="Lai Z."/>
            <person name="Le Paslier M.C."/>
            <person name="Lippi Y."/>
            <person name="Lorenzon L."/>
            <person name="Mandel J.R."/>
            <person name="Marage G."/>
            <person name="Marchand G."/>
            <person name="Marquand E."/>
            <person name="Bret-Mestries E."/>
            <person name="Morien E."/>
            <person name="Nambeesan S."/>
            <person name="Nguyen T."/>
            <person name="Pegot-Espagnet P."/>
            <person name="Pouilly N."/>
            <person name="Raftis F."/>
            <person name="Sallet E."/>
            <person name="Schiex T."/>
            <person name="Thomas J."/>
            <person name="Vandecasteele C."/>
            <person name="Vares D."/>
            <person name="Vear F."/>
            <person name="Vautrin S."/>
            <person name="Crespi M."/>
            <person name="Mangin B."/>
            <person name="Burke J.M."/>
            <person name="Salse J."/>
            <person name="Munos S."/>
            <person name="Vincourt P."/>
            <person name="Rieseberg L.H."/>
            <person name="Langlade N.B."/>
        </authorList>
    </citation>
    <scope>NUCLEOTIDE SEQUENCE</scope>
    <source>
        <tissue evidence="1">Leaves</tissue>
    </source>
</reference>
<evidence type="ECO:0000313" key="2">
    <source>
        <dbReference type="Proteomes" id="UP000215914"/>
    </source>
</evidence>
<reference evidence="1" key="2">
    <citation type="submission" date="2020-06" db="EMBL/GenBank/DDBJ databases">
        <title>Helianthus annuus Genome sequencing and assembly Release 2.</title>
        <authorList>
            <person name="Gouzy J."/>
            <person name="Langlade N."/>
            <person name="Munos S."/>
        </authorList>
    </citation>
    <scope>NUCLEOTIDE SEQUENCE</scope>
    <source>
        <tissue evidence="1">Leaves</tissue>
    </source>
</reference>
<sequence length="40" mass="4577">MIRLLNVPSMILIFEETSKNIEDYCLPVIIEGVQRGGKTR</sequence>
<keyword evidence="2" id="KW-1185">Reference proteome</keyword>
<proteinExistence type="predicted"/>
<dbReference type="EMBL" id="MNCJ02000321">
    <property type="protein sequence ID" value="KAF5801432.1"/>
    <property type="molecule type" value="Genomic_DNA"/>
</dbReference>
<gene>
    <name evidence="1" type="ORF">HanXRQr2_Chr06g0248061</name>
</gene>
<dbReference type="AlphaFoldDB" id="A0A9K3IRF0"/>
<dbReference type="Proteomes" id="UP000215914">
    <property type="component" value="Unassembled WGS sequence"/>
</dbReference>
<accession>A0A9K3IRF0</accession>
<protein>
    <submittedName>
        <fullName evidence="1">Uncharacterized protein</fullName>
    </submittedName>
</protein>
<organism evidence="1 2">
    <name type="scientific">Helianthus annuus</name>
    <name type="common">Common sunflower</name>
    <dbReference type="NCBI Taxonomy" id="4232"/>
    <lineage>
        <taxon>Eukaryota</taxon>
        <taxon>Viridiplantae</taxon>
        <taxon>Streptophyta</taxon>
        <taxon>Embryophyta</taxon>
        <taxon>Tracheophyta</taxon>
        <taxon>Spermatophyta</taxon>
        <taxon>Magnoliopsida</taxon>
        <taxon>eudicotyledons</taxon>
        <taxon>Gunneridae</taxon>
        <taxon>Pentapetalae</taxon>
        <taxon>asterids</taxon>
        <taxon>campanulids</taxon>
        <taxon>Asterales</taxon>
        <taxon>Asteraceae</taxon>
        <taxon>Asteroideae</taxon>
        <taxon>Heliantheae alliance</taxon>
        <taxon>Heliantheae</taxon>
        <taxon>Helianthus</taxon>
    </lineage>
</organism>
<dbReference type="Gramene" id="mRNA:HanXRQr2_Chr06g0248061">
    <property type="protein sequence ID" value="mRNA:HanXRQr2_Chr06g0248061"/>
    <property type="gene ID" value="HanXRQr2_Chr06g0248061"/>
</dbReference>
<name>A0A9K3IRF0_HELAN</name>
<evidence type="ECO:0000313" key="1">
    <source>
        <dbReference type="EMBL" id="KAF5801432.1"/>
    </source>
</evidence>